<keyword evidence="1" id="KW-0812">Transmembrane</keyword>
<evidence type="ECO:0000256" key="1">
    <source>
        <dbReference type="SAM" id="Phobius"/>
    </source>
</evidence>
<accession>A0A2K8U3P2</accession>
<feature type="chain" id="PRO_5014953339" description="PEP-CTERM protein-sorting domain-containing protein" evidence="2">
    <location>
        <begin position="23"/>
        <end position="222"/>
    </location>
</feature>
<dbReference type="KEGG" id="tsy:THSYN_04010"/>
<keyword evidence="4" id="KW-1185">Reference proteome</keyword>
<evidence type="ECO:0000256" key="2">
    <source>
        <dbReference type="SAM" id="SignalP"/>
    </source>
</evidence>
<dbReference type="Proteomes" id="UP000232638">
    <property type="component" value="Chromosome"/>
</dbReference>
<sequence>MKRFLAALVLGASALVSLNASANFDPNAGFAATVGGIVTIPLGDNLNNASSITFTTGLWQTSNVPATYNPGTGAAPNDFFISNEMDDTFGSQTIGNIWSSALTITPAPGIANFMNWVGENGAAFQFSLTSLVRNPTSPGAMDLYGIGTFTQTALGTAAPFSDQANPATASWRMTAQEIGGNISASFSWGTPAFSNDAPIPGILSLMGIGLLGLGAVRRRVRA</sequence>
<name>A0A2K8U3P2_9GAMM</name>
<evidence type="ECO:0000313" key="4">
    <source>
        <dbReference type="Proteomes" id="UP000232638"/>
    </source>
</evidence>
<organism evidence="3 4">
    <name type="scientific">Candidatus Thiodictyon syntrophicum</name>
    <dbReference type="NCBI Taxonomy" id="1166950"/>
    <lineage>
        <taxon>Bacteria</taxon>
        <taxon>Pseudomonadati</taxon>
        <taxon>Pseudomonadota</taxon>
        <taxon>Gammaproteobacteria</taxon>
        <taxon>Chromatiales</taxon>
        <taxon>Chromatiaceae</taxon>
        <taxon>Thiodictyon</taxon>
    </lineage>
</organism>
<keyword evidence="2" id="KW-0732">Signal</keyword>
<evidence type="ECO:0008006" key="5">
    <source>
        <dbReference type="Google" id="ProtNLM"/>
    </source>
</evidence>
<keyword evidence="1" id="KW-1133">Transmembrane helix</keyword>
<gene>
    <name evidence="3" type="ORF">THSYN_04010</name>
</gene>
<reference evidence="3 4" key="1">
    <citation type="submission" date="2017-03" db="EMBL/GenBank/DDBJ databases">
        <title>Complete genome sequence of Candidatus 'Thiodictyon syntrophicum' sp. nov. strain Cad16T, a photolithoautotroph purple sulfur bacterium isolated from an alpine meromictic lake.</title>
        <authorList>
            <person name="Luedin S.M."/>
            <person name="Pothier J.F."/>
            <person name="Danza F."/>
            <person name="Storelli N."/>
            <person name="Wittwer M."/>
            <person name="Tonolla M."/>
        </authorList>
    </citation>
    <scope>NUCLEOTIDE SEQUENCE [LARGE SCALE GENOMIC DNA]</scope>
    <source>
        <strain evidence="3 4">Cad16T</strain>
    </source>
</reference>
<proteinExistence type="predicted"/>
<evidence type="ECO:0000313" key="3">
    <source>
        <dbReference type="EMBL" id="AUB80206.1"/>
    </source>
</evidence>
<dbReference type="EMBL" id="CP020370">
    <property type="protein sequence ID" value="AUB80206.1"/>
    <property type="molecule type" value="Genomic_DNA"/>
</dbReference>
<dbReference type="AlphaFoldDB" id="A0A2K8U3P2"/>
<keyword evidence="1" id="KW-0472">Membrane</keyword>
<feature type="signal peptide" evidence="2">
    <location>
        <begin position="1"/>
        <end position="22"/>
    </location>
</feature>
<feature type="transmembrane region" description="Helical" evidence="1">
    <location>
        <begin position="197"/>
        <end position="216"/>
    </location>
</feature>
<dbReference type="OrthoDB" id="9986765at2"/>
<protein>
    <recommendedName>
        <fullName evidence="5">PEP-CTERM protein-sorting domain-containing protein</fullName>
    </recommendedName>
</protein>
<dbReference type="RefSeq" id="WP_100918011.1">
    <property type="nucleotide sequence ID" value="NZ_CP020370.1"/>
</dbReference>